<sequence length="43" mass="4317">GVIAPLPAVEGLWADIKVAAGEASIVTTGVIVVKPFESLPGFP</sequence>
<organism evidence="1">
    <name type="scientific">marine sediment metagenome</name>
    <dbReference type="NCBI Taxonomy" id="412755"/>
    <lineage>
        <taxon>unclassified sequences</taxon>
        <taxon>metagenomes</taxon>
        <taxon>ecological metagenomes</taxon>
    </lineage>
</organism>
<accession>X1H3P1</accession>
<name>X1H3P1_9ZZZZ</name>
<evidence type="ECO:0000313" key="1">
    <source>
        <dbReference type="EMBL" id="GAH51720.1"/>
    </source>
</evidence>
<protein>
    <submittedName>
        <fullName evidence="1">Uncharacterized protein</fullName>
    </submittedName>
</protein>
<feature type="non-terminal residue" evidence="1">
    <location>
        <position position="1"/>
    </location>
</feature>
<dbReference type="AlphaFoldDB" id="X1H3P1"/>
<reference evidence="1" key="1">
    <citation type="journal article" date="2014" name="Front. Microbiol.">
        <title>High frequency of phylogenetically diverse reductive dehalogenase-homologous genes in deep subseafloor sedimentary metagenomes.</title>
        <authorList>
            <person name="Kawai M."/>
            <person name="Futagami T."/>
            <person name="Toyoda A."/>
            <person name="Takaki Y."/>
            <person name="Nishi S."/>
            <person name="Hori S."/>
            <person name="Arai W."/>
            <person name="Tsubouchi T."/>
            <person name="Morono Y."/>
            <person name="Uchiyama I."/>
            <person name="Ito T."/>
            <person name="Fujiyama A."/>
            <person name="Inagaki F."/>
            <person name="Takami H."/>
        </authorList>
    </citation>
    <scope>NUCLEOTIDE SEQUENCE</scope>
    <source>
        <strain evidence="1">Expedition CK06-06</strain>
    </source>
</reference>
<gene>
    <name evidence="1" type="ORF">S03H2_35911</name>
</gene>
<dbReference type="EMBL" id="BARU01021994">
    <property type="protein sequence ID" value="GAH51720.1"/>
    <property type="molecule type" value="Genomic_DNA"/>
</dbReference>
<comment type="caution">
    <text evidence="1">The sequence shown here is derived from an EMBL/GenBank/DDBJ whole genome shotgun (WGS) entry which is preliminary data.</text>
</comment>
<proteinExistence type="predicted"/>